<reference evidence="3" key="1">
    <citation type="journal article" date="2019" name="Int. J. Syst. Evol. Microbiol.">
        <title>The Global Catalogue of Microorganisms (GCM) 10K type strain sequencing project: providing services to taxonomists for standard genome sequencing and annotation.</title>
        <authorList>
            <consortium name="The Broad Institute Genomics Platform"/>
            <consortium name="The Broad Institute Genome Sequencing Center for Infectious Disease"/>
            <person name="Wu L."/>
            <person name="Ma J."/>
        </authorList>
    </citation>
    <scope>NUCLEOTIDE SEQUENCE [LARGE SCALE GENOMIC DNA]</scope>
    <source>
        <strain evidence="3">CCM 8906</strain>
    </source>
</reference>
<keyword evidence="3" id="KW-1185">Reference proteome</keyword>
<organism evidence="2 3">
    <name type="scientific">Levilactobacillus fuyuanensis</name>
    <dbReference type="NCBI Taxonomy" id="2486022"/>
    <lineage>
        <taxon>Bacteria</taxon>
        <taxon>Bacillati</taxon>
        <taxon>Bacillota</taxon>
        <taxon>Bacilli</taxon>
        <taxon>Lactobacillales</taxon>
        <taxon>Lactobacillaceae</taxon>
        <taxon>Levilactobacillus</taxon>
    </lineage>
</organism>
<dbReference type="Gene3D" id="3.30.450.150">
    <property type="entry name" value="Haem-degrading domain"/>
    <property type="match status" value="1"/>
</dbReference>
<dbReference type="Pfam" id="PF03928">
    <property type="entry name" value="HbpS-like"/>
    <property type="match status" value="1"/>
</dbReference>
<dbReference type="EMBL" id="JBHTOM010000001">
    <property type="protein sequence ID" value="MFD1548105.1"/>
    <property type="molecule type" value="Genomic_DNA"/>
</dbReference>
<dbReference type="NCBIfam" id="NF002696">
    <property type="entry name" value="PRK02487.1-5"/>
    <property type="match status" value="1"/>
</dbReference>
<dbReference type="PIRSF" id="PIRSF008757">
    <property type="entry name" value="UCP008757"/>
    <property type="match status" value="1"/>
</dbReference>
<proteinExistence type="inferred from homology"/>
<dbReference type="InterPro" id="IPR005624">
    <property type="entry name" value="PduO/GlcC-like"/>
</dbReference>
<dbReference type="PANTHER" id="PTHR28255">
    <property type="match status" value="1"/>
</dbReference>
<evidence type="ECO:0000313" key="3">
    <source>
        <dbReference type="Proteomes" id="UP001597195"/>
    </source>
</evidence>
<dbReference type="RefSeq" id="WP_125701578.1">
    <property type="nucleotide sequence ID" value="NZ_JBHTOM010000001.1"/>
</dbReference>
<dbReference type="SUPFAM" id="SSF143744">
    <property type="entry name" value="GlcG-like"/>
    <property type="match status" value="1"/>
</dbReference>
<evidence type="ECO:0000313" key="2">
    <source>
        <dbReference type="EMBL" id="MFD1548105.1"/>
    </source>
</evidence>
<protein>
    <recommendedName>
        <fullName evidence="1">UPF0303 protein ACFQ5T_00150</fullName>
    </recommendedName>
</protein>
<comment type="caution">
    <text evidence="2">The sequence shown here is derived from an EMBL/GenBank/DDBJ whole genome shotgun (WGS) entry which is preliminary data.</text>
</comment>
<dbReference type="InterPro" id="IPR038084">
    <property type="entry name" value="PduO/GlcC-like_sf"/>
</dbReference>
<dbReference type="InterPro" id="IPR010371">
    <property type="entry name" value="YBR137W-like"/>
</dbReference>
<dbReference type="HAMAP" id="MF_00761">
    <property type="entry name" value="UPF0303"/>
    <property type="match status" value="1"/>
</dbReference>
<dbReference type="PANTHER" id="PTHR28255:SF1">
    <property type="entry name" value="UPF0303 PROTEIN YBR137W"/>
    <property type="match status" value="1"/>
</dbReference>
<sequence>MKMPTMAEVQAEETDLQFTQFSNETALQIGQQLVALARERQAAVTIDITRNRQQLFHAAMPGTAIDNDKWLQRKINTVYEYGTSSLHKQLEMAARGQTLEEAAALDARHYAAAGGGFPVVIKGTGLVGSIAVSGLASEEDHQLIVDELHAFFHQES</sequence>
<dbReference type="Proteomes" id="UP001597195">
    <property type="component" value="Unassembled WGS sequence"/>
</dbReference>
<gene>
    <name evidence="2" type="ORF">ACFQ5T_00150</name>
</gene>
<comment type="similarity">
    <text evidence="1">Belongs to the UPF0303 family.</text>
</comment>
<name>A0ABW4GZA2_9LACO</name>
<evidence type="ECO:0000256" key="1">
    <source>
        <dbReference type="HAMAP-Rule" id="MF_00761"/>
    </source>
</evidence>
<accession>A0ABW4GZA2</accession>